<evidence type="ECO:0000259" key="7">
    <source>
        <dbReference type="PROSITE" id="PS50838"/>
    </source>
</evidence>
<keyword evidence="2 5" id="KW-0378">Hydrolase</keyword>
<name>A0AAD9H1J5_9STRA</name>
<keyword evidence="3" id="KW-0456">Lyase</keyword>
<dbReference type="AlphaFoldDB" id="A0AAD9H1J5"/>
<dbReference type="GO" id="GO:1990838">
    <property type="term" value="F:poly(U)-specific exoribonuclease activity, producing 3' uridine cyclic phosphate ends"/>
    <property type="evidence" value="ECO:0007669"/>
    <property type="project" value="UniProtKB-UniRule"/>
</dbReference>
<dbReference type="GO" id="GO:0034477">
    <property type="term" value="P:U6 snRNA 3'-end processing"/>
    <property type="evidence" value="ECO:0007669"/>
    <property type="project" value="UniProtKB-UniRule"/>
</dbReference>
<evidence type="ECO:0000256" key="5">
    <source>
        <dbReference type="HAMAP-Rule" id="MF_03040"/>
    </source>
</evidence>
<evidence type="ECO:0000313" key="9">
    <source>
        <dbReference type="Proteomes" id="UP001259832"/>
    </source>
</evidence>
<evidence type="ECO:0000256" key="2">
    <source>
        <dbReference type="ARBA" id="ARBA00022801"/>
    </source>
</evidence>
<feature type="active site" description="Proton donor/acceptor" evidence="5">
    <location>
        <position position="533"/>
    </location>
</feature>
<evidence type="ECO:0000256" key="3">
    <source>
        <dbReference type="ARBA" id="ARBA00023239"/>
    </source>
</evidence>
<dbReference type="HAMAP" id="MF_03040">
    <property type="entry name" value="USB1"/>
    <property type="match status" value="1"/>
</dbReference>
<keyword evidence="1 5" id="KW-0540">Nuclease</keyword>
<dbReference type="InterPro" id="IPR027521">
    <property type="entry name" value="Usb1"/>
</dbReference>
<dbReference type="Proteomes" id="UP001259832">
    <property type="component" value="Unassembled WGS sequence"/>
</dbReference>
<feature type="compositionally biased region" description="Polar residues" evidence="6">
    <location>
        <begin position="61"/>
        <end position="72"/>
    </location>
</feature>
<sequence length="592" mass="66996">MAKIKRRRDEAFQHSKRSRHHDSMDSEESDDDVLPTNVVVADGPSDEEENNEDEEDERLDFTQTDYAMQMSQAEPLAGDDDDEEGGGMGTKKNKEPSLPKALQKLSDKAIEELTAKLVRYMLYKGGLKLPIKFADISKEVFPQYKNVSRYFFFHAKKKIEGVFGYRVEQVEDNTNKELYLVLNNASSQEHLLRMNKTGKAASRGFLMMVLGLLWCAPARRLSEDELWQQLIRLDSTVKLKVNHPQLGDIPLLFKTFESQLYLNATSELDADLKKVKYYQYGPRTFLEVSKVQILNFVCKLITGLPPSDHFNFHSPFLSFHILPFVRKPMESIAAAYGSSSESSDDAASDVSNSQIESSGAAQDPQVGSKRRRSDGAQWKRAFPHVDGNWPSHVRIDIPVNQELRELAGNVIQRAQEILNDAVTLIPFEDLGLANTAPIKGENVLHMSLSRPFVITYDQIDSFVDSLRAALKWRQRFGVTLRKAIVLVNDDKTRSFLALRVCDGEQQFIQVLRCVDQCLARIERPTYYEDPIPHVSIASSLGEELAQLTPEQCESLLSPRLETQQATAPSWFTTSVATVHVAIGNKHYDIPLR</sequence>
<comment type="function">
    <text evidence="5">Phosphodiesterase responsible for the U6 snRNA 3' end processing. Acts as an exoribonuclease (RNase) responsible for trimming the poly(U) tract of the last nucleotides in the pre-U6 snRNA molecule, leading to the formation of mature U6 snRNA.</text>
</comment>
<feature type="active site" description="Proton donor/acceptor" evidence="5">
    <location>
        <position position="445"/>
    </location>
</feature>
<dbReference type="SMART" id="SM01373">
    <property type="entry name" value="MAGE"/>
    <property type="match status" value="1"/>
</dbReference>
<dbReference type="GO" id="GO:0016829">
    <property type="term" value="F:lyase activity"/>
    <property type="evidence" value="ECO:0007669"/>
    <property type="project" value="UniProtKB-KW"/>
</dbReference>
<dbReference type="InterPro" id="IPR002190">
    <property type="entry name" value="MHD_dom"/>
</dbReference>
<dbReference type="InterPro" id="IPR041899">
    <property type="entry name" value="MAGE_WH2"/>
</dbReference>
<feature type="region of interest" description="Disordered" evidence="6">
    <location>
        <begin position="336"/>
        <end position="383"/>
    </location>
</feature>
<dbReference type="InterPro" id="IPR041898">
    <property type="entry name" value="MAGE_WH1"/>
</dbReference>
<keyword evidence="9" id="KW-1185">Reference proteome</keyword>
<gene>
    <name evidence="8" type="ORF">P3T76_000353</name>
</gene>
<feature type="compositionally biased region" description="Acidic residues" evidence="6">
    <location>
        <begin position="44"/>
        <end position="58"/>
    </location>
</feature>
<feature type="region of interest" description="Disordered" evidence="6">
    <location>
        <begin position="1"/>
        <end position="99"/>
    </location>
</feature>
<dbReference type="PANTHER" id="PTHR13522">
    <property type="entry name" value="U6 SNRNA PHOSPHODIESTERASE 1"/>
    <property type="match status" value="1"/>
</dbReference>
<dbReference type="GO" id="GO:0005634">
    <property type="term" value="C:nucleus"/>
    <property type="evidence" value="ECO:0007669"/>
    <property type="project" value="UniProtKB-SubCell"/>
</dbReference>
<comment type="caution">
    <text evidence="8">The sequence shown here is derived from an EMBL/GenBank/DDBJ whole genome shotgun (WGS) entry which is preliminary data.</text>
</comment>
<keyword evidence="4 5" id="KW-0539">Nucleus</keyword>
<dbReference type="PANTHER" id="PTHR13522:SF3">
    <property type="entry name" value="U6 SNRNA PHOSPHODIESTERASE 1"/>
    <property type="match status" value="1"/>
</dbReference>
<dbReference type="Pfam" id="PF09749">
    <property type="entry name" value="HVSL"/>
    <property type="match status" value="1"/>
</dbReference>
<evidence type="ECO:0000256" key="4">
    <source>
        <dbReference type="ARBA" id="ARBA00023242"/>
    </source>
</evidence>
<dbReference type="Gene3D" id="1.10.10.1200">
    <property type="entry name" value="MAGE homology domain, winged helix WH1 motif"/>
    <property type="match status" value="1"/>
</dbReference>
<dbReference type="PROSITE" id="PS50838">
    <property type="entry name" value="MAGE"/>
    <property type="match status" value="1"/>
</dbReference>
<accession>A0AAD9H1J5</accession>
<organism evidence="8 9">
    <name type="scientific">Phytophthora citrophthora</name>
    <dbReference type="NCBI Taxonomy" id="4793"/>
    <lineage>
        <taxon>Eukaryota</taxon>
        <taxon>Sar</taxon>
        <taxon>Stramenopiles</taxon>
        <taxon>Oomycota</taxon>
        <taxon>Peronosporomycetes</taxon>
        <taxon>Peronosporales</taxon>
        <taxon>Peronosporaceae</taxon>
        <taxon>Phytophthora</taxon>
    </lineage>
</organism>
<evidence type="ECO:0000313" key="8">
    <source>
        <dbReference type="EMBL" id="KAK1948063.1"/>
    </source>
</evidence>
<dbReference type="EMBL" id="JASMQC010000001">
    <property type="protein sequence ID" value="KAK1948063.1"/>
    <property type="molecule type" value="Genomic_DNA"/>
</dbReference>
<comment type="similarity">
    <text evidence="5">Belongs to the 2H phosphoesterase superfamily. USB1 family.</text>
</comment>
<dbReference type="Pfam" id="PF01454">
    <property type="entry name" value="MAGE"/>
    <property type="match status" value="1"/>
</dbReference>
<proteinExistence type="inferred from homology"/>
<dbReference type="Gene3D" id="1.10.10.1210">
    <property type="entry name" value="MAGE homology domain, winged helix WH2 motif"/>
    <property type="match status" value="1"/>
</dbReference>
<protein>
    <recommendedName>
        <fullName evidence="5">U6 snRNA phosphodiesterase</fullName>
        <ecNumber evidence="5">3.1.4.-</ecNumber>
    </recommendedName>
</protein>
<comment type="subcellular location">
    <subcellularLocation>
        <location evidence="5">Nucleus</location>
    </subcellularLocation>
</comment>
<dbReference type="Gene3D" id="3.90.1140.10">
    <property type="entry name" value="Cyclic phosphodiesterase"/>
    <property type="match status" value="1"/>
</dbReference>
<evidence type="ECO:0000256" key="1">
    <source>
        <dbReference type="ARBA" id="ARBA00022722"/>
    </source>
</evidence>
<dbReference type="EC" id="3.1.4.-" evidence="5"/>
<feature type="domain" description="MAGE" evidence="7">
    <location>
        <begin position="110"/>
        <end position="315"/>
    </location>
</feature>
<evidence type="ECO:0000256" key="6">
    <source>
        <dbReference type="SAM" id="MobiDB-lite"/>
    </source>
</evidence>
<reference evidence="8" key="1">
    <citation type="submission" date="2023-08" db="EMBL/GenBank/DDBJ databases">
        <title>Reference Genome Resource for the Citrus Pathogen Phytophthora citrophthora.</title>
        <authorList>
            <person name="Moller H."/>
            <person name="Coetzee B."/>
            <person name="Rose L.J."/>
            <person name="Van Niekerk J.M."/>
        </authorList>
    </citation>
    <scope>NUCLEOTIDE SEQUENCE</scope>
    <source>
        <strain evidence="8">STE-U-9442</strain>
    </source>
</reference>